<dbReference type="EC" id="2.7.11.1" evidence="1"/>
<accession>A0A7K1LHK4</accession>
<evidence type="ECO:0000256" key="4">
    <source>
        <dbReference type="ARBA" id="ARBA00022741"/>
    </source>
</evidence>
<comment type="caution">
    <text evidence="8">The sequence shown here is derived from an EMBL/GenBank/DDBJ whole genome shotgun (WGS) entry which is preliminary data.</text>
</comment>
<keyword evidence="9" id="KW-1185">Reference proteome</keyword>
<evidence type="ECO:0000256" key="3">
    <source>
        <dbReference type="ARBA" id="ARBA00022679"/>
    </source>
</evidence>
<protein>
    <recommendedName>
        <fullName evidence="1">non-specific serine/threonine protein kinase</fullName>
        <ecNumber evidence="1">2.7.11.1</ecNumber>
    </recommendedName>
</protein>
<dbReference type="PROSITE" id="PS50011">
    <property type="entry name" value="PROTEIN_KINASE_DOM"/>
    <property type="match status" value="1"/>
</dbReference>
<feature type="domain" description="Protein kinase" evidence="7">
    <location>
        <begin position="22"/>
        <end position="292"/>
    </location>
</feature>
<dbReference type="PANTHER" id="PTHR43289:SF6">
    <property type="entry name" value="SERINE_THREONINE-PROTEIN KINASE NEKL-3"/>
    <property type="match status" value="1"/>
</dbReference>
<evidence type="ECO:0000256" key="1">
    <source>
        <dbReference type="ARBA" id="ARBA00012513"/>
    </source>
</evidence>
<keyword evidence="3" id="KW-0808">Transferase</keyword>
<dbReference type="Proteomes" id="UP000462152">
    <property type="component" value="Unassembled WGS sequence"/>
</dbReference>
<dbReference type="InterPro" id="IPR011009">
    <property type="entry name" value="Kinase-like_dom_sf"/>
</dbReference>
<name>A0A7K1LHK4_9MICC</name>
<dbReference type="InterPro" id="IPR000719">
    <property type="entry name" value="Prot_kinase_dom"/>
</dbReference>
<evidence type="ECO:0000256" key="2">
    <source>
        <dbReference type="ARBA" id="ARBA00022527"/>
    </source>
</evidence>
<evidence type="ECO:0000259" key="7">
    <source>
        <dbReference type="PROSITE" id="PS50011"/>
    </source>
</evidence>
<keyword evidence="5 8" id="KW-0418">Kinase</keyword>
<dbReference type="GO" id="GO:0005524">
    <property type="term" value="F:ATP binding"/>
    <property type="evidence" value="ECO:0007669"/>
    <property type="project" value="UniProtKB-KW"/>
</dbReference>
<dbReference type="EMBL" id="WOGT01000002">
    <property type="protein sequence ID" value="MUN54669.1"/>
    <property type="molecule type" value="Genomic_DNA"/>
</dbReference>
<organism evidence="8 9">
    <name type="scientific">Rothia koreensis</name>
    <dbReference type="NCBI Taxonomy" id="592378"/>
    <lineage>
        <taxon>Bacteria</taxon>
        <taxon>Bacillati</taxon>
        <taxon>Actinomycetota</taxon>
        <taxon>Actinomycetes</taxon>
        <taxon>Micrococcales</taxon>
        <taxon>Micrococcaceae</taxon>
        <taxon>Rothia</taxon>
    </lineage>
</organism>
<evidence type="ECO:0000256" key="6">
    <source>
        <dbReference type="ARBA" id="ARBA00022840"/>
    </source>
</evidence>
<keyword evidence="2" id="KW-0723">Serine/threonine-protein kinase</keyword>
<keyword evidence="6" id="KW-0067">ATP-binding</keyword>
<proteinExistence type="predicted"/>
<dbReference type="PANTHER" id="PTHR43289">
    <property type="entry name" value="MITOGEN-ACTIVATED PROTEIN KINASE KINASE KINASE 20-RELATED"/>
    <property type="match status" value="1"/>
</dbReference>
<dbReference type="SUPFAM" id="SSF56112">
    <property type="entry name" value="Protein kinase-like (PK-like)"/>
    <property type="match status" value="1"/>
</dbReference>
<dbReference type="AlphaFoldDB" id="A0A7K1LHK4"/>
<sequence length="539" mass="57779">MDRSMVETPEAADLAAADLDRYRLIKKVGEGSGASLWYARFREAGVDGALPAAGITSRNEFERAARHRASTERLITIHPRPGGKAAAFENAPTMWASEVNTHRSSMRHPHILHTYEASASDPILPFLVLEFPEGGCLDRVLQSRRRLEPEECAGVVAHVGRALSWLHSQGLVHGGVDASNIFLTRGAASVVMPPWPDPWSGGGGAPGSAGTPADDVLRFAELTWRMLTGRSPGPWEHRIPLPMSCPSATKNVVQVLEAALDPDASARPEAQELALVVRGAWDAVPLDLHSTADADFAPRLPARPGPLRGRSLTRGGVTVRKLDVEPTASRGRARVAARLGPLSRLRCLAPLVHAARRRWKAMVIGLLLVAAAVHGASRPLPTSDMAPHPRDVEEVSPIFAAPTVDGGGVPTGTPEPAGAAEAVEHLVAERDKALRDRDPSLIGGYAVAGSDVEKADRDCIDTLRSRSVVWGDLRTRAEDIVVEEENDSLARVRAKLVVSGWEKTTPSTQGAGDTTQSIRLHLDRATGSWRIKAVESVPN</sequence>
<dbReference type="Pfam" id="PF00069">
    <property type="entry name" value="Pkinase"/>
    <property type="match status" value="1"/>
</dbReference>
<evidence type="ECO:0000313" key="9">
    <source>
        <dbReference type="Proteomes" id="UP000462152"/>
    </source>
</evidence>
<dbReference type="GO" id="GO:0004674">
    <property type="term" value="F:protein serine/threonine kinase activity"/>
    <property type="evidence" value="ECO:0007669"/>
    <property type="project" value="UniProtKB-KW"/>
</dbReference>
<evidence type="ECO:0000313" key="8">
    <source>
        <dbReference type="EMBL" id="MUN54669.1"/>
    </source>
</evidence>
<evidence type="ECO:0000256" key="5">
    <source>
        <dbReference type="ARBA" id="ARBA00022777"/>
    </source>
</evidence>
<gene>
    <name evidence="8" type="ORF">GMA10_05490</name>
</gene>
<keyword evidence="4" id="KW-0547">Nucleotide-binding</keyword>
<dbReference type="Gene3D" id="1.10.510.10">
    <property type="entry name" value="Transferase(Phosphotransferase) domain 1"/>
    <property type="match status" value="1"/>
</dbReference>
<reference evidence="8 9" key="1">
    <citation type="submission" date="2019-12" db="EMBL/GenBank/DDBJ databases">
        <authorList>
            <person name="Li J."/>
            <person name="Shi Y."/>
            <person name="Xu G."/>
            <person name="Xiao D."/>
            <person name="Ran X."/>
        </authorList>
    </citation>
    <scope>NUCLEOTIDE SEQUENCE [LARGE SCALE GENOMIC DNA]</scope>
    <source>
        <strain evidence="8 9">JCM 15915</strain>
    </source>
</reference>